<evidence type="ECO:0000313" key="3">
    <source>
        <dbReference type="Proteomes" id="UP000515804"/>
    </source>
</evidence>
<name>A0A7G9SQ11_9GAMM</name>
<protein>
    <recommendedName>
        <fullName evidence="4">DUF3298 domain-containing protein</fullName>
    </recommendedName>
</protein>
<keyword evidence="3" id="KW-1185">Reference proteome</keyword>
<reference evidence="2 3" key="1">
    <citation type="submission" date="2020-08" db="EMBL/GenBank/DDBJ databases">
        <title>Genome sequence of Thermomonas carbonis KCTC 42013T.</title>
        <authorList>
            <person name="Hyun D.-W."/>
            <person name="Bae J.-W."/>
        </authorList>
    </citation>
    <scope>NUCLEOTIDE SEQUENCE [LARGE SCALE GENOMIC DNA]</scope>
    <source>
        <strain evidence="2 3">KCTC 42013</strain>
    </source>
</reference>
<organism evidence="2 3">
    <name type="scientific">Thermomonas carbonis</name>
    <dbReference type="NCBI Taxonomy" id="1463158"/>
    <lineage>
        <taxon>Bacteria</taxon>
        <taxon>Pseudomonadati</taxon>
        <taxon>Pseudomonadota</taxon>
        <taxon>Gammaproteobacteria</taxon>
        <taxon>Lysobacterales</taxon>
        <taxon>Lysobacteraceae</taxon>
        <taxon>Thermomonas</taxon>
    </lineage>
</organism>
<accession>A0A7G9SQ11</accession>
<dbReference type="AlphaFoldDB" id="A0A7G9SQ11"/>
<gene>
    <name evidence="2" type="ORF">H9L16_15055</name>
</gene>
<dbReference type="PROSITE" id="PS51257">
    <property type="entry name" value="PROKAR_LIPOPROTEIN"/>
    <property type="match status" value="1"/>
</dbReference>
<dbReference type="Gene3D" id="3.30.565.40">
    <property type="entry name" value="Fervidobacterium nodosum Rt17-B1 like"/>
    <property type="match status" value="1"/>
</dbReference>
<dbReference type="EMBL" id="CP060719">
    <property type="protein sequence ID" value="QNN69936.1"/>
    <property type="molecule type" value="Genomic_DNA"/>
</dbReference>
<evidence type="ECO:0000313" key="2">
    <source>
        <dbReference type="EMBL" id="QNN69936.1"/>
    </source>
</evidence>
<evidence type="ECO:0008006" key="4">
    <source>
        <dbReference type="Google" id="ProtNLM"/>
    </source>
</evidence>
<proteinExistence type="predicted"/>
<sequence length="275" mass="29292">MIRRSPTFALAFAFVLVLIAGCGREDAPPTPSATSPDAQPPGAVAAPVALQDVIETKPDYIVGISYPQGIGRHPMLAQALQAYAESARAELMQAVAGLQGRKPSAPYDLSLQFTGLVDTPRIVAAAADGSSYTGGAHGNPLVQRFVWLPQRNEMLAAQQLIVDAAGWKTVSDYSREQLMTALSQQLDEDALEGDERAQMLRSGSRMIEGGTAPSAENFARFEPVMNADGSIRALRFVFPPAQVGPYSDGTRSVDVPAQVLLPLVAPDYKPLFRAG</sequence>
<feature type="chain" id="PRO_5028934400" description="DUF3298 domain-containing protein" evidence="1">
    <location>
        <begin position="21"/>
        <end position="275"/>
    </location>
</feature>
<dbReference type="KEGG" id="tcn:H9L16_15055"/>
<evidence type="ECO:0000256" key="1">
    <source>
        <dbReference type="SAM" id="SignalP"/>
    </source>
</evidence>
<dbReference type="Gene3D" id="3.90.640.20">
    <property type="entry name" value="Heat-shock cognate protein, ATPase"/>
    <property type="match status" value="1"/>
</dbReference>
<keyword evidence="1" id="KW-0732">Signal</keyword>
<dbReference type="Proteomes" id="UP000515804">
    <property type="component" value="Chromosome"/>
</dbReference>
<dbReference type="RefSeq" id="WP_187552453.1">
    <property type="nucleotide sequence ID" value="NZ_BMZL01000001.1"/>
</dbReference>
<dbReference type="InterPro" id="IPR037126">
    <property type="entry name" value="PdaC/RsiV-like_sf"/>
</dbReference>
<feature type="signal peptide" evidence="1">
    <location>
        <begin position="1"/>
        <end position="20"/>
    </location>
</feature>